<dbReference type="Proteomes" id="UP000306628">
    <property type="component" value="Unassembled WGS sequence"/>
</dbReference>
<keyword evidence="2" id="KW-0255">Endonuclease</keyword>
<sequence>MILAASAEFKLSITKALTDQLGATLAPLSPAPLTAANLAVLNARPGVYELFLQGQRVYVGKAARSLPDRLSQHLRKISGRTNIDLDDMSFVAVYVDEDLDAAAPEKLLIKKYQHSGDIPWNSNGFGNKDPGRKRDQSMVKAAHFDAHYPINLNFPFEITPGDYTAAALLKEAKALLPFTFRFEQKKKGATKIYKDTVISVLDEIATVQDLVARLVETLPGQWQATALPGYMILYPELAAYESALMWWRRGDDGTVAVTQGPQHFAGGDVMDEGADDED</sequence>
<dbReference type="AlphaFoldDB" id="A0A5S4H1Q1"/>
<evidence type="ECO:0000313" key="2">
    <source>
        <dbReference type="EMBL" id="TMR38842.1"/>
    </source>
</evidence>
<keyword evidence="2" id="KW-0378">Hydrolase</keyword>
<feature type="domain" description="GIY-YIG" evidence="1">
    <location>
        <begin position="43"/>
        <end position="118"/>
    </location>
</feature>
<organism evidence="2 3">
    <name type="scientific">Nonomuraea zeae</name>
    <dbReference type="NCBI Taxonomy" id="1642303"/>
    <lineage>
        <taxon>Bacteria</taxon>
        <taxon>Bacillati</taxon>
        <taxon>Actinomycetota</taxon>
        <taxon>Actinomycetes</taxon>
        <taxon>Streptosporangiales</taxon>
        <taxon>Streptosporangiaceae</taxon>
        <taxon>Nonomuraea</taxon>
    </lineage>
</organism>
<accession>A0A5S4H1Q1</accession>
<dbReference type="GO" id="GO:0004519">
    <property type="term" value="F:endonuclease activity"/>
    <property type="evidence" value="ECO:0007669"/>
    <property type="project" value="UniProtKB-KW"/>
</dbReference>
<evidence type="ECO:0000259" key="1">
    <source>
        <dbReference type="PROSITE" id="PS50164"/>
    </source>
</evidence>
<dbReference type="PROSITE" id="PS50164">
    <property type="entry name" value="GIY_YIG"/>
    <property type="match status" value="1"/>
</dbReference>
<dbReference type="Pfam" id="PF09517">
    <property type="entry name" value="RE_Eco29kI"/>
    <property type="match status" value="1"/>
</dbReference>
<gene>
    <name evidence="2" type="ORF">ETD85_03215</name>
</gene>
<dbReference type="InterPro" id="IPR035901">
    <property type="entry name" value="GIY-YIG_endonuc_sf"/>
</dbReference>
<dbReference type="RefSeq" id="WP_138688068.1">
    <property type="nucleotide sequence ID" value="NZ_JBHSAZ010000076.1"/>
</dbReference>
<name>A0A5S4H1Q1_9ACTN</name>
<proteinExistence type="predicted"/>
<protein>
    <submittedName>
        <fullName evidence="2">Eco29kI family restriction endonuclease</fullName>
    </submittedName>
</protein>
<dbReference type="OrthoDB" id="3352419at2"/>
<dbReference type="InterPro" id="IPR000305">
    <property type="entry name" value="GIY-YIG_endonuc"/>
</dbReference>
<keyword evidence="3" id="KW-1185">Reference proteome</keyword>
<dbReference type="EMBL" id="VCKX01000006">
    <property type="protein sequence ID" value="TMR38842.1"/>
    <property type="molecule type" value="Genomic_DNA"/>
</dbReference>
<dbReference type="InterPro" id="IPR018575">
    <property type="entry name" value="Restrct_endonuc_II_Eco29kI"/>
</dbReference>
<keyword evidence="2" id="KW-0540">Nuclease</keyword>
<reference evidence="2 3" key="1">
    <citation type="submission" date="2019-05" db="EMBL/GenBank/DDBJ databases">
        <title>Draft genome sequence of Nonomuraea zeae DSM 100528.</title>
        <authorList>
            <person name="Saricaoglu S."/>
            <person name="Isik K."/>
        </authorList>
    </citation>
    <scope>NUCLEOTIDE SEQUENCE [LARGE SCALE GENOMIC DNA]</scope>
    <source>
        <strain evidence="2 3">DSM 100528</strain>
    </source>
</reference>
<evidence type="ECO:0000313" key="3">
    <source>
        <dbReference type="Proteomes" id="UP000306628"/>
    </source>
</evidence>
<dbReference type="Gene3D" id="3.40.1440.10">
    <property type="entry name" value="GIY-YIG endonuclease"/>
    <property type="match status" value="1"/>
</dbReference>
<comment type="caution">
    <text evidence="2">The sequence shown here is derived from an EMBL/GenBank/DDBJ whole genome shotgun (WGS) entry which is preliminary data.</text>
</comment>